<protein>
    <submittedName>
        <fullName evidence="2">Uncharacterized protein</fullName>
    </submittedName>
</protein>
<gene>
    <name evidence="2" type="ORF">FHX73_16533</name>
</gene>
<keyword evidence="3" id="KW-1185">Reference proteome</keyword>
<evidence type="ECO:0000313" key="2">
    <source>
        <dbReference type="EMBL" id="TWF73382.1"/>
    </source>
</evidence>
<proteinExistence type="predicted"/>
<accession>A0A561SEW3</accession>
<name>A0A561SEW3_9ACTN</name>
<reference evidence="2 3" key="1">
    <citation type="submission" date="2019-06" db="EMBL/GenBank/DDBJ databases">
        <title>Sequencing the genomes of 1000 actinobacteria strains.</title>
        <authorList>
            <person name="Klenk H.-P."/>
        </authorList>
    </citation>
    <scope>NUCLEOTIDE SEQUENCE [LARGE SCALE GENOMIC DNA]</scope>
    <source>
        <strain evidence="2 3">DSM 44826</strain>
    </source>
</reference>
<evidence type="ECO:0000256" key="1">
    <source>
        <dbReference type="SAM" id="MobiDB-lite"/>
    </source>
</evidence>
<sequence length="192" mass="20518">MLLLQLDRAACNDDPGLACQAFDDVLHAAYSVMHRHREPAGRLFADHPTQVRNTEGPASEAGSRAAGWVGEPAARQLLQEDRRMLEKVAQAIVRTTGRGILPGSDGEPAEEPRYWLDASAVFGAVAMVDTVAALTAGERIAPAAVPAVTASVPGGVLTSRVRELPLLAAARKEGRFSPRPRTQLPTRRRGAE</sequence>
<feature type="region of interest" description="Disordered" evidence="1">
    <location>
        <begin position="171"/>
        <end position="192"/>
    </location>
</feature>
<dbReference type="AlphaFoldDB" id="A0A561SEW3"/>
<dbReference type="EMBL" id="VIWT01000006">
    <property type="protein sequence ID" value="TWF73382.1"/>
    <property type="molecule type" value="Genomic_DNA"/>
</dbReference>
<evidence type="ECO:0000313" key="3">
    <source>
        <dbReference type="Proteomes" id="UP000317940"/>
    </source>
</evidence>
<comment type="caution">
    <text evidence="2">The sequence shown here is derived from an EMBL/GenBank/DDBJ whole genome shotgun (WGS) entry which is preliminary data.</text>
</comment>
<organism evidence="2 3">
    <name type="scientific">Kitasatospora viridis</name>
    <dbReference type="NCBI Taxonomy" id="281105"/>
    <lineage>
        <taxon>Bacteria</taxon>
        <taxon>Bacillati</taxon>
        <taxon>Actinomycetota</taxon>
        <taxon>Actinomycetes</taxon>
        <taxon>Kitasatosporales</taxon>
        <taxon>Streptomycetaceae</taxon>
        <taxon>Kitasatospora</taxon>
    </lineage>
</organism>
<dbReference type="Proteomes" id="UP000317940">
    <property type="component" value="Unassembled WGS sequence"/>
</dbReference>